<name>A0A1I7ZSM7_9BILA</name>
<feature type="compositionally biased region" description="Polar residues" evidence="1">
    <location>
        <begin position="110"/>
        <end position="123"/>
    </location>
</feature>
<evidence type="ECO:0000256" key="1">
    <source>
        <dbReference type="SAM" id="MobiDB-lite"/>
    </source>
</evidence>
<dbReference type="AlphaFoldDB" id="A0A1I7ZSM7"/>
<reference evidence="3" key="1">
    <citation type="submission" date="2016-11" db="UniProtKB">
        <authorList>
            <consortium name="WormBaseParasite"/>
        </authorList>
    </citation>
    <scope>IDENTIFICATION</scope>
</reference>
<organism evidence="2 3">
    <name type="scientific">Steinernema glaseri</name>
    <dbReference type="NCBI Taxonomy" id="37863"/>
    <lineage>
        <taxon>Eukaryota</taxon>
        <taxon>Metazoa</taxon>
        <taxon>Ecdysozoa</taxon>
        <taxon>Nematoda</taxon>
        <taxon>Chromadorea</taxon>
        <taxon>Rhabditida</taxon>
        <taxon>Tylenchina</taxon>
        <taxon>Panagrolaimomorpha</taxon>
        <taxon>Strongyloidoidea</taxon>
        <taxon>Steinernematidae</taxon>
        <taxon>Steinernema</taxon>
    </lineage>
</organism>
<proteinExistence type="predicted"/>
<accession>A0A1I7ZSM7</accession>
<feature type="compositionally biased region" description="Basic and acidic residues" evidence="1">
    <location>
        <begin position="180"/>
        <end position="232"/>
    </location>
</feature>
<feature type="compositionally biased region" description="Basic and acidic residues" evidence="1">
    <location>
        <begin position="242"/>
        <end position="263"/>
    </location>
</feature>
<feature type="compositionally biased region" description="Basic and acidic residues" evidence="1">
    <location>
        <begin position="124"/>
        <end position="134"/>
    </location>
</feature>
<evidence type="ECO:0000313" key="2">
    <source>
        <dbReference type="Proteomes" id="UP000095287"/>
    </source>
</evidence>
<feature type="region of interest" description="Disordered" evidence="1">
    <location>
        <begin position="104"/>
        <end position="312"/>
    </location>
</feature>
<dbReference type="Proteomes" id="UP000095287">
    <property type="component" value="Unplaced"/>
</dbReference>
<protein>
    <submittedName>
        <fullName evidence="3">Cylicin_N domain-containing protein</fullName>
    </submittedName>
</protein>
<dbReference type="WBParaSite" id="L893_g29147.t1">
    <property type="protein sequence ID" value="L893_g29147.t1"/>
    <property type="gene ID" value="L893_g29147"/>
</dbReference>
<sequence length="312" mass="34995">MTKTSSPLLLNPQGNIVQRSIGLYVQTAIVLATNDAAPTRERRQATVDYKVHPLNSNPNSLYQENAIEINVPLKPQIYTINVDGLAKFLSSQLASAIEDQQKLEEELRKQSSGANQTDGPEGQSTEKPEDENTTKFEQQGPESPEQGTGGGQAVIPEGDKNDQTESPQEDNKNGQTENPQEDKTEKPEEDNKTEEPEEDKTEKPEEENKNGQTEEPKEDKNDQTEKPQEDNKNGQTEEPEEDKNVLTEKPEEDKTEKPEEENKNGQTESPQDDNTEQPPPENNRKKRSLGESTKSPKKYTVELVMKISEVKE</sequence>
<keyword evidence="2" id="KW-1185">Reference proteome</keyword>
<evidence type="ECO:0000313" key="3">
    <source>
        <dbReference type="WBParaSite" id="L893_g29147.t1"/>
    </source>
</evidence>